<accession>A0A9Q1JZS1</accession>
<dbReference type="EMBL" id="JAKOGI010000514">
    <property type="protein sequence ID" value="KAJ8433855.1"/>
    <property type="molecule type" value="Genomic_DNA"/>
</dbReference>
<comment type="caution">
    <text evidence="3">The sequence shown here is derived from an EMBL/GenBank/DDBJ whole genome shotgun (WGS) entry which is preliminary data.</text>
</comment>
<protein>
    <recommendedName>
        <fullName evidence="2">hAT-like transposase RNase-H fold domain-containing protein</fullName>
    </recommendedName>
</protein>
<sequence>MDVMESLKDNGDGNDVEVDSESHMKIIAVALDPRYKMRYVEWLVRSSYDSENATLLSSKIRVALQDLVDFYASSQPKAKKVDHGTFSSCSAGDKFTKPIGIDNEEGGRQAALGWPSGSGKERDEEGLRLRRKGHRSKERRLPVEGPMVLLTTPNVLKATNLLLYDVMSYRRTNTSISWQTLILFLVSTLLHKRISTPWVVEGSARVVKGSTGVVIGRREREEREEEGWLSSGVGAAEGGARVVVGQH</sequence>
<dbReference type="OrthoDB" id="1436733at2759"/>
<evidence type="ECO:0000256" key="1">
    <source>
        <dbReference type="SAM" id="MobiDB-lite"/>
    </source>
</evidence>
<evidence type="ECO:0000313" key="4">
    <source>
        <dbReference type="Proteomes" id="UP001153076"/>
    </source>
</evidence>
<dbReference type="GO" id="GO:0003677">
    <property type="term" value="F:DNA binding"/>
    <property type="evidence" value="ECO:0007669"/>
    <property type="project" value="InterPro"/>
</dbReference>
<feature type="region of interest" description="Disordered" evidence="1">
    <location>
        <begin position="98"/>
        <end position="137"/>
    </location>
</feature>
<dbReference type="Pfam" id="PF14372">
    <property type="entry name" value="hAT-like_RNase-H"/>
    <property type="match status" value="1"/>
</dbReference>
<keyword evidence="4" id="KW-1185">Reference proteome</keyword>
<feature type="compositionally biased region" description="Basic and acidic residues" evidence="1">
    <location>
        <begin position="119"/>
        <end position="128"/>
    </location>
</feature>
<organism evidence="3 4">
    <name type="scientific">Carnegiea gigantea</name>
    <dbReference type="NCBI Taxonomy" id="171969"/>
    <lineage>
        <taxon>Eukaryota</taxon>
        <taxon>Viridiplantae</taxon>
        <taxon>Streptophyta</taxon>
        <taxon>Embryophyta</taxon>
        <taxon>Tracheophyta</taxon>
        <taxon>Spermatophyta</taxon>
        <taxon>Magnoliopsida</taxon>
        <taxon>eudicotyledons</taxon>
        <taxon>Gunneridae</taxon>
        <taxon>Pentapetalae</taxon>
        <taxon>Caryophyllales</taxon>
        <taxon>Cactineae</taxon>
        <taxon>Cactaceae</taxon>
        <taxon>Cactoideae</taxon>
        <taxon>Echinocereeae</taxon>
        <taxon>Carnegiea</taxon>
    </lineage>
</organism>
<dbReference type="AlphaFoldDB" id="A0A9Q1JZS1"/>
<evidence type="ECO:0000313" key="3">
    <source>
        <dbReference type="EMBL" id="KAJ8433855.1"/>
    </source>
</evidence>
<reference evidence="3" key="1">
    <citation type="submission" date="2022-04" db="EMBL/GenBank/DDBJ databases">
        <title>Carnegiea gigantea Genome sequencing and assembly v2.</title>
        <authorList>
            <person name="Copetti D."/>
            <person name="Sanderson M.J."/>
            <person name="Burquez A."/>
            <person name="Wojciechowski M.F."/>
        </authorList>
    </citation>
    <scope>NUCLEOTIDE SEQUENCE</scope>
    <source>
        <strain evidence="3">SGP5-SGP5p</strain>
        <tissue evidence="3">Aerial part</tissue>
    </source>
</reference>
<gene>
    <name evidence="3" type="ORF">Cgig2_032066</name>
</gene>
<proteinExistence type="predicted"/>
<evidence type="ECO:0000259" key="2">
    <source>
        <dbReference type="Pfam" id="PF14372"/>
    </source>
</evidence>
<feature type="domain" description="hAT-like transposase RNase-H fold" evidence="2">
    <location>
        <begin position="23"/>
        <end position="71"/>
    </location>
</feature>
<dbReference type="Proteomes" id="UP001153076">
    <property type="component" value="Unassembled WGS sequence"/>
</dbReference>
<name>A0A9Q1JZS1_9CARY</name>
<dbReference type="InterPro" id="IPR025525">
    <property type="entry name" value="hAT-like_transposase_RNase-H"/>
</dbReference>